<evidence type="ECO:0000313" key="2">
    <source>
        <dbReference type="Proteomes" id="UP001234297"/>
    </source>
</evidence>
<protein>
    <submittedName>
        <fullName evidence="1">Uncharacterized protein</fullName>
    </submittedName>
</protein>
<dbReference type="EMBL" id="CM056817">
    <property type="protein sequence ID" value="KAJ8621428.1"/>
    <property type="molecule type" value="Genomic_DNA"/>
</dbReference>
<evidence type="ECO:0000313" key="1">
    <source>
        <dbReference type="EMBL" id="KAJ8621428.1"/>
    </source>
</evidence>
<accession>A0ACC2KJZ8</accession>
<gene>
    <name evidence="1" type="ORF">MRB53_029957</name>
</gene>
<reference evidence="1 2" key="1">
    <citation type="journal article" date="2022" name="Hortic Res">
        <title>A haplotype resolved chromosomal level avocado genome allows analysis of novel avocado genes.</title>
        <authorList>
            <person name="Nath O."/>
            <person name="Fletcher S.J."/>
            <person name="Hayward A."/>
            <person name="Shaw L.M."/>
            <person name="Masouleh A.K."/>
            <person name="Furtado A."/>
            <person name="Henry R.J."/>
            <person name="Mitter N."/>
        </authorList>
    </citation>
    <scope>NUCLEOTIDE SEQUENCE [LARGE SCALE GENOMIC DNA]</scope>
    <source>
        <strain evidence="2">cv. Hass</strain>
    </source>
</reference>
<proteinExistence type="predicted"/>
<sequence length="72" mass="8207">MMNGGYLEILNVGVLNIPSLGQKSYQEFQHSEFHKFFIVIEIQTEEKLSASISILQGLVKNILHGPVIHYHQ</sequence>
<comment type="caution">
    <text evidence="1">The sequence shown here is derived from an EMBL/GenBank/DDBJ whole genome shotgun (WGS) entry which is preliminary data.</text>
</comment>
<name>A0ACC2KJZ8_PERAE</name>
<keyword evidence="2" id="KW-1185">Reference proteome</keyword>
<organism evidence="1 2">
    <name type="scientific">Persea americana</name>
    <name type="common">Avocado</name>
    <dbReference type="NCBI Taxonomy" id="3435"/>
    <lineage>
        <taxon>Eukaryota</taxon>
        <taxon>Viridiplantae</taxon>
        <taxon>Streptophyta</taxon>
        <taxon>Embryophyta</taxon>
        <taxon>Tracheophyta</taxon>
        <taxon>Spermatophyta</taxon>
        <taxon>Magnoliopsida</taxon>
        <taxon>Magnoliidae</taxon>
        <taxon>Laurales</taxon>
        <taxon>Lauraceae</taxon>
        <taxon>Persea</taxon>
    </lineage>
</organism>
<dbReference type="Proteomes" id="UP001234297">
    <property type="component" value="Chromosome 9"/>
</dbReference>